<keyword evidence="1" id="KW-0812">Transmembrane</keyword>
<evidence type="ECO:0000313" key="3">
    <source>
        <dbReference type="Proteomes" id="UP000324222"/>
    </source>
</evidence>
<keyword evidence="1" id="KW-1133">Transmembrane helix</keyword>
<reference evidence="2 3" key="1">
    <citation type="submission" date="2019-05" db="EMBL/GenBank/DDBJ databases">
        <title>Another draft genome of Portunus trituberculatus and its Hox gene families provides insights of decapod evolution.</title>
        <authorList>
            <person name="Jeong J.-H."/>
            <person name="Song I."/>
            <person name="Kim S."/>
            <person name="Choi T."/>
            <person name="Kim D."/>
            <person name="Ryu S."/>
            <person name="Kim W."/>
        </authorList>
    </citation>
    <scope>NUCLEOTIDE SEQUENCE [LARGE SCALE GENOMIC DNA]</scope>
    <source>
        <tissue evidence="2">Muscle</tissue>
    </source>
</reference>
<name>A0A5B7IBX2_PORTR</name>
<keyword evidence="1" id="KW-0472">Membrane</keyword>
<organism evidence="2 3">
    <name type="scientific">Portunus trituberculatus</name>
    <name type="common">Swimming crab</name>
    <name type="synonym">Neptunus trituberculatus</name>
    <dbReference type="NCBI Taxonomy" id="210409"/>
    <lineage>
        <taxon>Eukaryota</taxon>
        <taxon>Metazoa</taxon>
        <taxon>Ecdysozoa</taxon>
        <taxon>Arthropoda</taxon>
        <taxon>Crustacea</taxon>
        <taxon>Multicrustacea</taxon>
        <taxon>Malacostraca</taxon>
        <taxon>Eumalacostraca</taxon>
        <taxon>Eucarida</taxon>
        <taxon>Decapoda</taxon>
        <taxon>Pleocyemata</taxon>
        <taxon>Brachyura</taxon>
        <taxon>Eubrachyura</taxon>
        <taxon>Portunoidea</taxon>
        <taxon>Portunidae</taxon>
        <taxon>Portuninae</taxon>
        <taxon>Portunus</taxon>
    </lineage>
</organism>
<feature type="transmembrane region" description="Helical" evidence="1">
    <location>
        <begin position="15"/>
        <end position="33"/>
    </location>
</feature>
<protein>
    <submittedName>
        <fullName evidence="2">Uncharacterized protein</fullName>
    </submittedName>
</protein>
<dbReference type="EMBL" id="VSRR010049989">
    <property type="protein sequence ID" value="MPC79017.1"/>
    <property type="molecule type" value="Genomic_DNA"/>
</dbReference>
<dbReference type="AlphaFoldDB" id="A0A5B7IBX2"/>
<sequence length="109" mass="11905">MVRWCCAKLASQHRFFAVSAAAWISAAGMVLWCQSPPGHRQRLAAPLLAANEPLCRENVMLKCCLNGAVLLKRRCCAADASPCSCFFAVALLHLFAAVVSVRRGETIWD</sequence>
<gene>
    <name evidence="2" type="ORF">E2C01_073528</name>
</gene>
<keyword evidence="3" id="KW-1185">Reference proteome</keyword>
<evidence type="ECO:0000256" key="1">
    <source>
        <dbReference type="SAM" id="Phobius"/>
    </source>
</evidence>
<evidence type="ECO:0000313" key="2">
    <source>
        <dbReference type="EMBL" id="MPC79017.1"/>
    </source>
</evidence>
<accession>A0A5B7IBX2</accession>
<dbReference type="Proteomes" id="UP000324222">
    <property type="component" value="Unassembled WGS sequence"/>
</dbReference>
<proteinExistence type="predicted"/>
<comment type="caution">
    <text evidence="2">The sequence shown here is derived from an EMBL/GenBank/DDBJ whole genome shotgun (WGS) entry which is preliminary data.</text>
</comment>